<evidence type="ECO:0000313" key="4">
    <source>
        <dbReference type="EMBL" id="OYR30978.1"/>
    </source>
</evidence>
<dbReference type="CDD" id="cd01066">
    <property type="entry name" value="APP_MetAP"/>
    <property type="match status" value="1"/>
</dbReference>
<dbReference type="EMBL" id="NNRM01000001">
    <property type="protein sequence ID" value="OYR30978.1"/>
    <property type="molecule type" value="Genomic_DNA"/>
</dbReference>
<evidence type="ECO:0000259" key="2">
    <source>
        <dbReference type="Pfam" id="PF00557"/>
    </source>
</evidence>
<dbReference type="RefSeq" id="WP_094543025.1">
    <property type="nucleotide sequence ID" value="NZ_JBHEEM010000023.1"/>
</dbReference>
<comment type="caution">
    <text evidence="4">The sequence shown here is derived from an EMBL/GenBank/DDBJ whole genome shotgun (WGS) entry which is preliminary data.</text>
</comment>
<dbReference type="PANTHER" id="PTHR46112:SF3">
    <property type="entry name" value="AMINOPEPTIDASE YPDF"/>
    <property type="match status" value="1"/>
</dbReference>
<dbReference type="Proteomes" id="UP000216188">
    <property type="component" value="Unassembled WGS sequence"/>
</dbReference>
<dbReference type="InterPro" id="IPR000587">
    <property type="entry name" value="Creatinase_N"/>
</dbReference>
<reference evidence="4 5" key="1">
    <citation type="submission" date="2017-07" db="EMBL/GenBank/DDBJ databases">
        <title>Phylogenetic study on the rhizospheric bacterium Ochrobactrum sp. A44.</title>
        <authorList>
            <person name="Krzyzanowska D.M."/>
            <person name="Ossowicki A."/>
            <person name="Rajewska M."/>
            <person name="Maciag T."/>
            <person name="Kaczynski Z."/>
            <person name="Czerwicka M."/>
            <person name="Jafra S."/>
        </authorList>
    </citation>
    <scope>NUCLEOTIDE SEQUENCE [LARGE SCALE GENOMIC DNA]</scope>
    <source>
        <strain evidence="4 5">CCUG 30717</strain>
    </source>
</reference>
<feature type="region of interest" description="Disordered" evidence="1">
    <location>
        <begin position="1"/>
        <end position="20"/>
    </location>
</feature>
<dbReference type="Gene3D" id="3.40.350.10">
    <property type="entry name" value="Creatinase/prolidase N-terminal domain"/>
    <property type="match status" value="1"/>
</dbReference>
<dbReference type="InterPro" id="IPR050659">
    <property type="entry name" value="Peptidase_M24B"/>
</dbReference>
<dbReference type="Pfam" id="PF01321">
    <property type="entry name" value="Creatinase_N"/>
    <property type="match status" value="1"/>
</dbReference>
<dbReference type="Pfam" id="PF00557">
    <property type="entry name" value="Peptidase_M24"/>
    <property type="match status" value="1"/>
</dbReference>
<dbReference type="SUPFAM" id="SSF55920">
    <property type="entry name" value="Creatinase/aminopeptidase"/>
    <property type="match status" value="1"/>
</dbReference>
<evidence type="ECO:0000256" key="1">
    <source>
        <dbReference type="SAM" id="MobiDB-lite"/>
    </source>
</evidence>
<evidence type="ECO:0000313" key="5">
    <source>
        <dbReference type="Proteomes" id="UP000216188"/>
    </source>
</evidence>
<dbReference type="SUPFAM" id="SSF53092">
    <property type="entry name" value="Creatinase/prolidase N-terminal domain"/>
    <property type="match status" value="1"/>
</dbReference>
<keyword evidence="5" id="KW-1185">Reference proteome</keyword>
<feature type="domain" description="Peptidase M24" evidence="2">
    <location>
        <begin position="180"/>
        <end position="384"/>
    </location>
</feature>
<dbReference type="AlphaFoldDB" id="A0A256GVG5"/>
<feature type="domain" description="Creatinase N-terminal" evidence="3">
    <location>
        <begin position="25"/>
        <end position="170"/>
    </location>
</feature>
<proteinExistence type="predicted"/>
<sequence length="402" mass="44614">MSFAYSEGNPVEDTSKLGKPPFDTDRLDRLMEEAKLDALVVNTKHSIQYLLGGYRFFFYDYMDAHGLSRYLPFFVYVKGRPLDSGYVGAPMERYEKQLGSFWVHNLNLKNQVSTGYAKAAADLLKQVKGAKGRVGIEVGFLPIDAFRVLEEELPEVELVDATYTLEYLRALKSSAELRILKEASEKVVDSMLAVISKHGPGTSKITLFEALRQEETARGLKFEYALTNVGTAFNRAPYDKIWEDGETLALDSGGNYKGYIGDVCRMAYTKEPDSELVDLLGQVELVQQTARKNLKAGTIGAEIFENANAALAQCSASNKMFFSAHGMGIVSHEAPWLMSTAFPQYTAHNREKPLEAGMVISIETELHHTERGFIKLEDTVAITANGCEGFGDHGRGWNVAGR</sequence>
<dbReference type="InterPro" id="IPR000994">
    <property type="entry name" value="Pept_M24"/>
</dbReference>
<evidence type="ECO:0000259" key="3">
    <source>
        <dbReference type="Pfam" id="PF01321"/>
    </source>
</evidence>
<gene>
    <name evidence="4" type="ORF">CEV34_0034</name>
</gene>
<dbReference type="Gene3D" id="3.90.230.10">
    <property type="entry name" value="Creatinase/methionine aminopeptidase superfamily"/>
    <property type="match status" value="1"/>
</dbReference>
<dbReference type="InterPro" id="IPR029149">
    <property type="entry name" value="Creatin/AminoP/Spt16_N"/>
</dbReference>
<protein>
    <submittedName>
        <fullName evidence="4">Metallopeptidase M24 family protein</fullName>
    </submittedName>
</protein>
<organism evidence="4 5">
    <name type="scientific">Brucella pseudogrignonensis</name>
    <dbReference type="NCBI Taxonomy" id="419475"/>
    <lineage>
        <taxon>Bacteria</taxon>
        <taxon>Pseudomonadati</taxon>
        <taxon>Pseudomonadota</taxon>
        <taxon>Alphaproteobacteria</taxon>
        <taxon>Hyphomicrobiales</taxon>
        <taxon>Brucellaceae</taxon>
        <taxon>Brucella/Ochrobactrum group</taxon>
        <taxon>Brucella</taxon>
    </lineage>
</organism>
<dbReference type="InterPro" id="IPR036005">
    <property type="entry name" value="Creatinase/aminopeptidase-like"/>
</dbReference>
<accession>A0A256GVG5</accession>
<dbReference type="PANTHER" id="PTHR46112">
    <property type="entry name" value="AMINOPEPTIDASE"/>
    <property type="match status" value="1"/>
</dbReference>
<name>A0A256GVG5_9HYPH</name>